<accession>A0A645F702</accession>
<dbReference type="AlphaFoldDB" id="A0A645F702"/>
<name>A0A645F702_9ZZZZ</name>
<evidence type="ECO:0000256" key="1">
    <source>
        <dbReference type="SAM" id="MobiDB-lite"/>
    </source>
</evidence>
<feature type="compositionally biased region" description="Low complexity" evidence="1">
    <location>
        <begin position="116"/>
        <end position="126"/>
    </location>
</feature>
<feature type="region of interest" description="Disordered" evidence="1">
    <location>
        <begin position="106"/>
        <end position="146"/>
    </location>
</feature>
<proteinExistence type="predicted"/>
<gene>
    <name evidence="2" type="ORF">SDC9_157270</name>
</gene>
<reference evidence="2" key="1">
    <citation type="submission" date="2019-08" db="EMBL/GenBank/DDBJ databases">
        <authorList>
            <person name="Kucharzyk K."/>
            <person name="Murdoch R.W."/>
            <person name="Higgins S."/>
            <person name="Loffler F."/>
        </authorList>
    </citation>
    <scope>NUCLEOTIDE SEQUENCE</scope>
</reference>
<dbReference type="EMBL" id="VSSQ01056114">
    <property type="protein sequence ID" value="MPN09977.1"/>
    <property type="molecule type" value="Genomic_DNA"/>
</dbReference>
<evidence type="ECO:0000313" key="2">
    <source>
        <dbReference type="EMBL" id="MPN09977.1"/>
    </source>
</evidence>
<protein>
    <submittedName>
        <fullName evidence="2">Uncharacterized protein</fullName>
    </submittedName>
</protein>
<feature type="compositionally biased region" description="Low complexity" evidence="1">
    <location>
        <begin position="135"/>
        <end position="146"/>
    </location>
</feature>
<sequence>MAAADTQVCAIAGDDETVEQIVPGGQRQHHRQLLDGGMLVDHQGRMIHEQLATLAAEQLAAKRAGKAVDHAVTVDHADRLASLHDRQDLERRIGLEALDHCRVAGMDGNGDDGLEQAAGRRQAPGAARHRRQRQRLLVQRRQGSAR</sequence>
<organism evidence="2">
    <name type="scientific">bioreactor metagenome</name>
    <dbReference type="NCBI Taxonomy" id="1076179"/>
    <lineage>
        <taxon>unclassified sequences</taxon>
        <taxon>metagenomes</taxon>
        <taxon>ecological metagenomes</taxon>
    </lineage>
</organism>
<comment type="caution">
    <text evidence="2">The sequence shown here is derived from an EMBL/GenBank/DDBJ whole genome shotgun (WGS) entry which is preliminary data.</text>
</comment>